<dbReference type="GO" id="GO:0006508">
    <property type="term" value="P:proteolysis"/>
    <property type="evidence" value="ECO:0007669"/>
    <property type="project" value="UniProtKB-KW"/>
</dbReference>
<keyword evidence="4 8" id="KW-0812">Transmembrane</keyword>
<keyword evidence="7 8" id="KW-0472">Membrane</keyword>
<dbReference type="AlphaFoldDB" id="A0A5K7ZVQ9"/>
<gene>
    <name evidence="9" type="ORF">DSCO28_48120</name>
</gene>
<dbReference type="NCBIfam" id="TIGR04287">
    <property type="entry name" value="exosort_XrtK"/>
    <property type="match status" value="1"/>
</dbReference>
<evidence type="ECO:0000256" key="4">
    <source>
        <dbReference type="ARBA" id="ARBA00022692"/>
    </source>
</evidence>
<feature type="transmembrane region" description="Helical" evidence="8">
    <location>
        <begin position="81"/>
        <end position="102"/>
    </location>
</feature>
<organism evidence="9 10">
    <name type="scientific">Desulfosarcina ovata subsp. sediminis</name>
    <dbReference type="NCBI Taxonomy" id="885957"/>
    <lineage>
        <taxon>Bacteria</taxon>
        <taxon>Pseudomonadati</taxon>
        <taxon>Thermodesulfobacteriota</taxon>
        <taxon>Desulfobacteria</taxon>
        <taxon>Desulfobacterales</taxon>
        <taxon>Desulfosarcinaceae</taxon>
        <taxon>Desulfosarcina</taxon>
    </lineage>
</organism>
<evidence type="ECO:0000313" key="10">
    <source>
        <dbReference type="Proteomes" id="UP000425960"/>
    </source>
</evidence>
<keyword evidence="5" id="KW-0378">Hydrolase</keyword>
<dbReference type="InterPro" id="IPR019127">
    <property type="entry name" value="Exosortase"/>
</dbReference>
<feature type="transmembrane region" description="Helical" evidence="8">
    <location>
        <begin position="203"/>
        <end position="223"/>
    </location>
</feature>
<name>A0A5K7ZVQ9_9BACT</name>
<proteinExistence type="predicted"/>
<evidence type="ECO:0000256" key="7">
    <source>
        <dbReference type="ARBA" id="ARBA00023136"/>
    </source>
</evidence>
<dbReference type="InterPro" id="IPR026392">
    <property type="entry name" value="Exo/Archaeosortase_dom"/>
</dbReference>
<reference evidence="9 10" key="1">
    <citation type="submission" date="2019-11" db="EMBL/GenBank/DDBJ databases">
        <title>Comparative genomics of hydrocarbon-degrading Desulfosarcina strains.</title>
        <authorList>
            <person name="Watanabe M."/>
            <person name="Kojima H."/>
            <person name="Fukui M."/>
        </authorList>
    </citation>
    <scope>NUCLEOTIDE SEQUENCE [LARGE SCALE GENOMIC DNA]</scope>
    <source>
        <strain evidence="9 10">28bB2T</strain>
    </source>
</reference>
<keyword evidence="6 8" id="KW-1133">Transmembrane helix</keyword>
<evidence type="ECO:0000256" key="5">
    <source>
        <dbReference type="ARBA" id="ARBA00022801"/>
    </source>
</evidence>
<dbReference type="Pfam" id="PF09721">
    <property type="entry name" value="Exosortase_EpsH"/>
    <property type="match status" value="1"/>
</dbReference>
<evidence type="ECO:0000313" key="9">
    <source>
        <dbReference type="EMBL" id="BBO84246.1"/>
    </source>
</evidence>
<evidence type="ECO:0000256" key="2">
    <source>
        <dbReference type="ARBA" id="ARBA00022475"/>
    </source>
</evidence>
<keyword evidence="2" id="KW-1003">Cell membrane</keyword>
<comment type="subcellular location">
    <subcellularLocation>
        <location evidence="1">Cell membrane</location>
        <topology evidence="1">Multi-pass membrane protein</topology>
    </subcellularLocation>
</comment>
<evidence type="ECO:0008006" key="11">
    <source>
        <dbReference type="Google" id="ProtNLM"/>
    </source>
</evidence>
<dbReference type="InterPro" id="IPR027551">
    <property type="entry name" value="Exosort_XrtK"/>
</dbReference>
<dbReference type="GO" id="GO:0005886">
    <property type="term" value="C:plasma membrane"/>
    <property type="evidence" value="ECO:0007669"/>
    <property type="project" value="UniProtKB-SubCell"/>
</dbReference>
<dbReference type="RefSeq" id="WP_155324234.1">
    <property type="nucleotide sequence ID" value="NZ_AP021876.1"/>
</dbReference>
<protein>
    <recommendedName>
        <fullName evidence="11">Exosortase K</fullName>
    </recommendedName>
</protein>
<feature type="transmembrane region" description="Helical" evidence="8">
    <location>
        <begin position="114"/>
        <end position="144"/>
    </location>
</feature>
<evidence type="ECO:0000256" key="1">
    <source>
        <dbReference type="ARBA" id="ARBA00004651"/>
    </source>
</evidence>
<sequence length="273" mass="29607">MDITINTRQGEMAAVHQRIDRLLAGAAALLAMLVLKRHYSLAGAEDLLWILAPTARLTAWAGGAQPVWETGVGYADFGRGIVIAPACAGVNFMIMAFGLAALCGLGRLRRLASLLVWLVLSLAAAYLAALGVNTLRIVFSMVLYRADIYSAWLTPDALHRVAGVWIYLSALGLFFKGLQPIMNRFADRFDPGRRSFRVIRSPWLPLGWYLLGTLGVPAANLMVKAPLPAFGTHCLTVVAAALMLWGGGLLLKRLIARTVNRNALNGQDTDRGR</sequence>
<keyword evidence="3" id="KW-0645">Protease</keyword>
<feature type="transmembrane region" description="Helical" evidence="8">
    <location>
        <begin position="21"/>
        <end position="39"/>
    </location>
</feature>
<feature type="transmembrane region" description="Helical" evidence="8">
    <location>
        <begin position="164"/>
        <end position="182"/>
    </location>
</feature>
<dbReference type="NCBIfam" id="TIGR04178">
    <property type="entry name" value="exo_archaeo"/>
    <property type="match status" value="1"/>
</dbReference>
<dbReference type="EMBL" id="AP021876">
    <property type="protein sequence ID" value="BBO84246.1"/>
    <property type="molecule type" value="Genomic_DNA"/>
</dbReference>
<dbReference type="GO" id="GO:0008233">
    <property type="term" value="F:peptidase activity"/>
    <property type="evidence" value="ECO:0007669"/>
    <property type="project" value="UniProtKB-KW"/>
</dbReference>
<evidence type="ECO:0000256" key="6">
    <source>
        <dbReference type="ARBA" id="ARBA00022989"/>
    </source>
</evidence>
<dbReference type="Proteomes" id="UP000425960">
    <property type="component" value="Chromosome"/>
</dbReference>
<accession>A0A5K7ZVQ9</accession>
<dbReference type="KEGG" id="dov:DSCO28_48120"/>
<evidence type="ECO:0000256" key="8">
    <source>
        <dbReference type="SAM" id="Phobius"/>
    </source>
</evidence>
<evidence type="ECO:0000256" key="3">
    <source>
        <dbReference type="ARBA" id="ARBA00022670"/>
    </source>
</evidence>
<feature type="transmembrane region" description="Helical" evidence="8">
    <location>
        <begin position="229"/>
        <end position="251"/>
    </location>
</feature>